<reference evidence="2 3" key="1">
    <citation type="submission" date="2018-09" db="EMBL/GenBank/DDBJ databases">
        <title>Phylogeny of the Shewanellaceae, and recommendation for two new genera, Pseudoshewanella and Parashewanella.</title>
        <authorList>
            <person name="Wang G."/>
        </authorList>
    </citation>
    <scope>NUCLEOTIDE SEQUENCE [LARGE SCALE GENOMIC DNA]</scope>
    <source>
        <strain evidence="2 3">C51</strain>
    </source>
</reference>
<proteinExistence type="predicted"/>
<evidence type="ECO:0000313" key="2">
    <source>
        <dbReference type="EMBL" id="RLV61144.1"/>
    </source>
</evidence>
<name>A0A3L8Q0I4_9GAMM</name>
<dbReference type="Proteomes" id="UP000281474">
    <property type="component" value="Unassembled WGS sequence"/>
</dbReference>
<feature type="region of interest" description="Disordered" evidence="1">
    <location>
        <begin position="1"/>
        <end position="22"/>
    </location>
</feature>
<dbReference type="EMBL" id="QZEI01000006">
    <property type="protein sequence ID" value="RLV61144.1"/>
    <property type="molecule type" value="Genomic_DNA"/>
</dbReference>
<dbReference type="RefSeq" id="WP_121837570.1">
    <property type="nucleotide sequence ID" value="NZ_ML014757.1"/>
</dbReference>
<comment type="caution">
    <text evidence="2">The sequence shown here is derived from an EMBL/GenBank/DDBJ whole genome shotgun (WGS) entry which is preliminary data.</text>
</comment>
<organism evidence="2 3">
    <name type="scientific">Parashewanella curva</name>
    <dbReference type="NCBI Taxonomy" id="2338552"/>
    <lineage>
        <taxon>Bacteria</taxon>
        <taxon>Pseudomonadati</taxon>
        <taxon>Pseudomonadota</taxon>
        <taxon>Gammaproteobacteria</taxon>
        <taxon>Alteromonadales</taxon>
        <taxon>Shewanellaceae</taxon>
        <taxon>Parashewanella</taxon>
    </lineage>
</organism>
<keyword evidence="3" id="KW-1185">Reference proteome</keyword>
<protein>
    <submittedName>
        <fullName evidence="2">Uncharacterized protein</fullName>
    </submittedName>
</protein>
<gene>
    <name evidence="2" type="ORF">D5018_03345</name>
</gene>
<sequence>MSAPNQGGNPVSVNGSVNGQQPQVVFGSTYSKERSSESRLRTYTLSIPSSSNILVTGFLGIWNTCRTPIITGADVVAAAIFVSQLPLNNDDVMVLNFNKRHVALLLQSEYTLHYLSFEDDFDPHDHKFYLAMYKTREFNRVKQQFYDPQQMEHLANGIRRWGCELKDSKFKVTLNGLDTKLMLEVWERHYKDNSSYSLKINNGAHAALNLLKIGLREGEMEDRSKRQSFLPSISVFEYASEVRKEQSRYRLSEGCSGVV</sequence>
<dbReference type="AlphaFoldDB" id="A0A3L8Q0I4"/>
<evidence type="ECO:0000256" key="1">
    <source>
        <dbReference type="SAM" id="MobiDB-lite"/>
    </source>
</evidence>
<dbReference type="OrthoDB" id="9831968at2"/>
<accession>A0A3L8Q0I4</accession>
<evidence type="ECO:0000313" key="3">
    <source>
        <dbReference type="Proteomes" id="UP000281474"/>
    </source>
</evidence>